<dbReference type="InterPro" id="IPR039245">
    <property type="entry name" value="TYSND1/DEG15"/>
</dbReference>
<keyword evidence="3" id="KW-1185">Reference proteome</keyword>
<feature type="signal peptide" evidence="1">
    <location>
        <begin position="1"/>
        <end position="19"/>
    </location>
</feature>
<protein>
    <submittedName>
        <fullName evidence="2">Uncharacterized protein</fullName>
    </submittedName>
</protein>
<gene>
    <name evidence="2" type="ORF">CCMP2556_LOCUS47661</name>
</gene>
<evidence type="ECO:0000313" key="2">
    <source>
        <dbReference type="EMBL" id="CAK9101010.1"/>
    </source>
</evidence>
<evidence type="ECO:0000313" key="3">
    <source>
        <dbReference type="Proteomes" id="UP001642484"/>
    </source>
</evidence>
<dbReference type="Proteomes" id="UP001642484">
    <property type="component" value="Unassembled WGS sequence"/>
</dbReference>
<dbReference type="EMBL" id="CAXAMN010026151">
    <property type="protein sequence ID" value="CAK9101010.1"/>
    <property type="molecule type" value="Genomic_DNA"/>
</dbReference>
<organism evidence="2 3">
    <name type="scientific">Durusdinium trenchii</name>
    <dbReference type="NCBI Taxonomy" id="1381693"/>
    <lineage>
        <taxon>Eukaryota</taxon>
        <taxon>Sar</taxon>
        <taxon>Alveolata</taxon>
        <taxon>Dinophyceae</taxon>
        <taxon>Suessiales</taxon>
        <taxon>Symbiodiniaceae</taxon>
        <taxon>Durusdinium</taxon>
    </lineage>
</organism>
<reference evidence="2 3" key="1">
    <citation type="submission" date="2024-02" db="EMBL/GenBank/DDBJ databases">
        <authorList>
            <person name="Chen Y."/>
            <person name="Shah S."/>
            <person name="Dougan E. K."/>
            <person name="Thang M."/>
            <person name="Chan C."/>
        </authorList>
    </citation>
    <scope>NUCLEOTIDE SEQUENCE [LARGE SCALE GENOMIC DNA]</scope>
</reference>
<feature type="chain" id="PRO_5046965465" evidence="1">
    <location>
        <begin position="20"/>
        <end position="524"/>
    </location>
</feature>
<evidence type="ECO:0000256" key="1">
    <source>
        <dbReference type="SAM" id="SignalP"/>
    </source>
</evidence>
<dbReference type="PANTHER" id="PTHR21004">
    <property type="entry name" value="SERINE PROTEASE-RELATED"/>
    <property type="match status" value="1"/>
</dbReference>
<proteinExistence type="predicted"/>
<name>A0ABP0RK79_9DINO</name>
<dbReference type="PANTHER" id="PTHR21004:SF0">
    <property type="entry name" value="PEROXISOMAL LEADER PEPTIDE-PROCESSING PROTEASE"/>
    <property type="match status" value="1"/>
</dbReference>
<sequence length="524" mass="56209">MSLRPKLCHFGSLAGWCQAMVVVSGPEADLAQSLGALGASRPSTEAGAILEDGRLSVAASGLCLCEGSSAVVLTSATLFAPFLRRRLASLAPQEALDPQLVATTELFVVLPGNEHDVLEASLAACLPLPPETSLEHLQVALDAAPREHMAWRPPTVGNLGVALLRLMRAPSVSCQLRLPACDFRVGERLRLLSSAFGLLKASVFLGAETECTVAAIEKDSHLLLLDGRWLPGCEGGVLLDKDGSPCALLAAPLRAHGGRWTLCPAVPLEGVLAAVLKTLAGDLLPPSLKDPPIAEAGCSGVTGLIVMHTGAEAFGCLLLSSHHVLVPATILRASGRHGFEAKRNGVRCTLRRVEDVCSLGLVVAEVQHLKDQEAFTWPGHELDLQEGRELLVVDLKGPKMATGILQRWLGARHHPQAPPALECGLPLAGLDEANVFFDSRTHAFLGFGLADRKEECGHAVLPFRFYGVSVFQLKELQESLVQRPHGEVNRALQQWAKRFDKCWQFEGSLEWRLEARPFKATSAL</sequence>
<keyword evidence="1" id="KW-0732">Signal</keyword>
<comment type="caution">
    <text evidence="2">The sequence shown here is derived from an EMBL/GenBank/DDBJ whole genome shotgun (WGS) entry which is preliminary data.</text>
</comment>
<accession>A0ABP0RK79</accession>